<dbReference type="InParanoid" id="K0IP12"/>
<evidence type="ECO:0000313" key="1">
    <source>
        <dbReference type="EMBL" id="AFU60319.1"/>
    </source>
</evidence>
<gene>
    <name evidence="1" type="ordered locus">Ngar_c34040</name>
</gene>
<dbReference type="AlphaFoldDB" id="K0IP12"/>
<keyword evidence="2" id="KW-1185">Reference proteome</keyword>
<dbReference type="EMBL" id="CP002408">
    <property type="protein sequence ID" value="AFU60319.1"/>
    <property type="molecule type" value="Genomic_DNA"/>
</dbReference>
<name>K0IP12_NITGG</name>
<evidence type="ECO:0000313" key="2">
    <source>
        <dbReference type="Proteomes" id="UP000008037"/>
    </source>
</evidence>
<reference evidence="1 2" key="1">
    <citation type="journal article" date="2012" name="Environ. Microbiol.">
        <title>The genome of the ammonia-oxidizing Candidatus Nitrososphaera gargensis: insights into metabolic versatility and environmental adaptations.</title>
        <authorList>
            <person name="Spang A."/>
            <person name="Poehlein A."/>
            <person name="Offre P."/>
            <person name="Zumbragel S."/>
            <person name="Haider S."/>
            <person name="Rychlik N."/>
            <person name="Nowka B."/>
            <person name="Schmeisser C."/>
            <person name="Lebedeva E.V."/>
            <person name="Rattei T."/>
            <person name="Bohm C."/>
            <person name="Schmid M."/>
            <person name="Galushko A."/>
            <person name="Hatzenpichler R."/>
            <person name="Weinmaier T."/>
            <person name="Daniel R."/>
            <person name="Schleper C."/>
            <person name="Spieck E."/>
            <person name="Streit W."/>
            <person name="Wagner M."/>
        </authorList>
    </citation>
    <scope>NUCLEOTIDE SEQUENCE [LARGE SCALE GENOMIC DNA]</scope>
    <source>
        <strain evidence="2">Ga9.2</strain>
    </source>
</reference>
<dbReference type="STRING" id="1237085.Ngar_c34040"/>
<proteinExistence type="predicted"/>
<dbReference type="KEGG" id="nga:Ngar_c34040"/>
<dbReference type="HOGENOM" id="CLU_3263941_0_0_2"/>
<protein>
    <submittedName>
        <fullName evidence="1">Uncharacterized protein</fullName>
    </submittedName>
</protein>
<organism evidence="1 2">
    <name type="scientific">Nitrososphaera gargensis (strain Ga9.2)</name>
    <dbReference type="NCBI Taxonomy" id="1237085"/>
    <lineage>
        <taxon>Archaea</taxon>
        <taxon>Nitrososphaerota</taxon>
        <taxon>Nitrososphaeria</taxon>
        <taxon>Nitrososphaerales</taxon>
        <taxon>Nitrososphaeraceae</taxon>
        <taxon>Nitrososphaera</taxon>
    </lineage>
</organism>
<accession>K0IP12</accession>
<dbReference type="Proteomes" id="UP000008037">
    <property type="component" value="Chromosome"/>
</dbReference>
<sequence length="41" mass="4425">MALFHVTKAVAFEDYSLGQSVAGKNRFSSAETISTHAQQVP</sequence>
<dbReference type="BioCyc" id="CNIT1237085:G1324-3405-MONOMER"/>